<dbReference type="HOGENOM" id="CLU_3172674_0_0_10"/>
<dbReference type="KEGG" id="rai:RA0C_1915"/>
<protein>
    <submittedName>
        <fullName evidence="1">Uncharacterized protein</fullName>
    </submittedName>
</protein>
<dbReference type="GeneID" id="93719120"/>
<dbReference type="PATRIC" id="fig|693978.17.peg.1896"/>
<evidence type="ECO:0000313" key="1">
    <source>
        <dbReference type="EMBL" id="AFD56788.1"/>
    </source>
</evidence>
<sequence length="47" mass="5073">MIFRALLREGGGHCWSSFFFGGGEKLGLATGELRLKKSDCPKTDPSA</sequence>
<dbReference type="Proteomes" id="UP000010093">
    <property type="component" value="Chromosome"/>
</dbReference>
<dbReference type="EMBL" id="CP003388">
    <property type="protein sequence ID" value="AFD56788.1"/>
    <property type="molecule type" value="Genomic_DNA"/>
</dbReference>
<dbReference type="RefSeq" id="WP_004919616.1">
    <property type="nucleotide sequence ID" value="NC_014738.1"/>
</dbReference>
<accession>H8ME08</accession>
<organism evidence="1 2">
    <name type="scientific">Riemerella anatipestifer (strain ATCC 11845 / DSM 15868 / JCM 9532 / NCTC 11014)</name>
    <dbReference type="NCBI Taxonomy" id="693978"/>
    <lineage>
        <taxon>Bacteria</taxon>
        <taxon>Pseudomonadati</taxon>
        <taxon>Bacteroidota</taxon>
        <taxon>Flavobacteriia</taxon>
        <taxon>Flavobacteriales</taxon>
        <taxon>Weeksellaceae</taxon>
        <taxon>Riemerella</taxon>
    </lineage>
</organism>
<name>H8ME08_RIEAD</name>
<reference evidence="1 2" key="1">
    <citation type="journal article" date="2012" name="J. Bacteriol.">
        <title>Complete genome sequence of Riemerella anatipestifer reference strain.</title>
        <authorList>
            <person name="Wang X."/>
            <person name="Zhu D."/>
            <person name="Wang M."/>
            <person name="Cheng A."/>
            <person name="Jia R."/>
            <person name="Zhou Y."/>
            <person name="Chen Z."/>
            <person name="Luo Q."/>
            <person name="Liu F."/>
            <person name="Wang Y."/>
            <person name="Chen X.Y."/>
        </authorList>
    </citation>
    <scope>NUCLEOTIDE SEQUENCE [LARGE SCALE GENOMIC DNA]</scope>
    <source>
        <strain evidence="2">DSM 15868</strain>
    </source>
</reference>
<evidence type="ECO:0000313" key="2">
    <source>
        <dbReference type="Proteomes" id="UP000010093"/>
    </source>
</evidence>
<dbReference type="AlphaFoldDB" id="H8ME08"/>
<gene>
    <name evidence="1" type="ORF">RA0C_1915</name>
</gene>
<proteinExistence type="predicted"/>